<protein>
    <submittedName>
        <fullName evidence="6">MFS transporter</fullName>
    </submittedName>
</protein>
<feature type="transmembrane region" description="Helical" evidence="4">
    <location>
        <begin position="298"/>
        <end position="320"/>
    </location>
</feature>
<accession>A0A5R9A3W0</accession>
<dbReference type="InterPro" id="IPR011701">
    <property type="entry name" value="MFS"/>
</dbReference>
<evidence type="ECO:0000256" key="4">
    <source>
        <dbReference type="SAM" id="Phobius"/>
    </source>
</evidence>
<organism evidence="6 7">
    <name type="scientific">Pseudomonas nitroreducens</name>
    <dbReference type="NCBI Taxonomy" id="46680"/>
    <lineage>
        <taxon>Bacteria</taxon>
        <taxon>Pseudomonadati</taxon>
        <taxon>Pseudomonadota</taxon>
        <taxon>Gammaproteobacteria</taxon>
        <taxon>Pseudomonadales</taxon>
        <taxon>Pseudomonadaceae</taxon>
        <taxon>Pseudomonas</taxon>
    </lineage>
</organism>
<feature type="transmembrane region" description="Helical" evidence="4">
    <location>
        <begin position="204"/>
        <end position="232"/>
    </location>
</feature>
<reference evidence="6 7" key="1">
    <citation type="submission" date="2019-05" db="EMBL/GenBank/DDBJ databases">
        <authorList>
            <person name="Moore K."/>
            <person name="O'Neill P."/>
            <person name="Farbos A."/>
            <person name="Studholme D.J."/>
        </authorList>
    </citation>
    <scope>NUCLEOTIDE SEQUENCE [LARGE SCALE GENOMIC DNA]</scope>
    <source>
        <strain evidence="6 7">DSM 9128</strain>
    </source>
</reference>
<feature type="transmembrane region" description="Helical" evidence="4">
    <location>
        <begin position="100"/>
        <end position="124"/>
    </location>
</feature>
<dbReference type="InterPro" id="IPR047200">
    <property type="entry name" value="MFS_YcaD-like"/>
</dbReference>
<name>A0A5R9A3W0_PSENT</name>
<keyword evidence="2 4" id="KW-1133">Transmembrane helix</keyword>
<dbReference type="GO" id="GO:0005886">
    <property type="term" value="C:plasma membrane"/>
    <property type="evidence" value="ECO:0007669"/>
    <property type="project" value="TreeGrafter"/>
</dbReference>
<dbReference type="AlphaFoldDB" id="A0A5R9A3W0"/>
<dbReference type="Pfam" id="PF07690">
    <property type="entry name" value="MFS_1"/>
    <property type="match status" value="1"/>
</dbReference>
<gene>
    <name evidence="6" type="ORF">FEA48_13855</name>
</gene>
<feature type="transmembrane region" description="Helical" evidence="4">
    <location>
        <begin position="164"/>
        <end position="183"/>
    </location>
</feature>
<keyword evidence="3 4" id="KW-0472">Membrane</keyword>
<evidence type="ECO:0000313" key="7">
    <source>
        <dbReference type="Proteomes" id="UP000307510"/>
    </source>
</evidence>
<feature type="transmembrane region" description="Helical" evidence="4">
    <location>
        <begin position="362"/>
        <end position="381"/>
    </location>
</feature>
<feature type="transmembrane region" description="Helical" evidence="4">
    <location>
        <begin position="238"/>
        <end position="261"/>
    </location>
</feature>
<dbReference type="Gene3D" id="1.20.1250.20">
    <property type="entry name" value="MFS general substrate transporter like domains"/>
    <property type="match status" value="2"/>
</dbReference>
<dbReference type="Proteomes" id="UP000307510">
    <property type="component" value="Unassembled WGS sequence"/>
</dbReference>
<keyword evidence="1 4" id="KW-0812">Transmembrane</keyword>
<feature type="transmembrane region" description="Helical" evidence="4">
    <location>
        <begin position="136"/>
        <end position="158"/>
    </location>
</feature>
<dbReference type="CDD" id="cd17477">
    <property type="entry name" value="MFS_YcaD_like"/>
    <property type="match status" value="1"/>
</dbReference>
<feature type="transmembrane region" description="Helical" evidence="4">
    <location>
        <begin position="332"/>
        <end position="350"/>
    </location>
</feature>
<dbReference type="PANTHER" id="PTHR23521:SF3">
    <property type="entry name" value="MFS TRANSPORTER"/>
    <property type="match status" value="1"/>
</dbReference>
<reference evidence="7" key="2">
    <citation type="submission" date="2019-06" db="EMBL/GenBank/DDBJ databases">
        <title>AzeR, a transcriptional regulator that responds to azelaic acid in Pseudomonas nitroreducens.</title>
        <authorList>
            <person name="Bez C."/>
            <person name="Javvadi S.G."/>
            <person name="Bertani I."/>
            <person name="Devescovi G."/>
            <person name="Studholme D.J."/>
            <person name="Geller A."/>
            <person name="Levy A."/>
            <person name="Venturi V."/>
        </authorList>
    </citation>
    <scope>NUCLEOTIDE SEQUENCE [LARGE SCALE GENOMIC DNA]</scope>
    <source>
        <strain evidence="7">DSM 9128</strain>
    </source>
</reference>
<comment type="caution">
    <text evidence="6">The sequence shown here is derived from an EMBL/GenBank/DDBJ whole genome shotgun (WGS) entry which is preliminary data.</text>
</comment>
<dbReference type="SUPFAM" id="SSF103473">
    <property type="entry name" value="MFS general substrate transporter"/>
    <property type="match status" value="1"/>
</dbReference>
<dbReference type="PROSITE" id="PS50850">
    <property type="entry name" value="MFS"/>
    <property type="match status" value="1"/>
</dbReference>
<proteinExistence type="predicted"/>
<feature type="transmembrane region" description="Helical" evidence="4">
    <location>
        <begin position="77"/>
        <end position="94"/>
    </location>
</feature>
<evidence type="ECO:0000259" key="5">
    <source>
        <dbReference type="PROSITE" id="PS50850"/>
    </source>
</evidence>
<feature type="transmembrane region" description="Helical" evidence="4">
    <location>
        <begin position="273"/>
        <end position="292"/>
    </location>
</feature>
<dbReference type="RefSeq" id="WP_138214309.1">
    <property type="nucleotide sequence ID" value="NZ_VASG01000004.1"/>
</dbReference>
<feature type="transmembrane region" description="Helical" evidence="4">
    <location>
        <begin position="43"/>
        <end position="65"/>
    </location>
</feature>
<evidence type="ECO:0000256" key="3">
    <source>
        <dbReference type="ARBA" id="ARBA00023136"/>
    </source>
</evidence>
<feature type="domain" description="Major facilitator superfamily (MFS) profile" evidence="5">
    <location>
        <begin position="11"/>
        <end position="387"/>
    </location>
</feature>
<dbReference type="InterPro" id="IPR036259">
    <property type="entry name" value="MFS_trans_sf"/>
</dbReference>
<evidence type="ECO:0000313" key="6">
    <source>
        <dbReference type="EMBL" id="TLP73332.1"/>
    </source>
</evidence>
<dbReference type="PANTHER" id="PTHR23521">
    <property type="entry name" value="TRANSPORTER MFS SUPERFAMILY"/>
    <property type="match status" value="1"/>
</dbReference>
<dbReference type="EMBL" id="VASG01000004">
    <property type="protein sequence ID" value="TLP73332.1"/>
    <property type="molecule type" value="Genomic_DNA"/>
</dbReference>
<evidence type="ECO:0000256" key="2">
    <source>
        <dbReference type="ARBA" id="ARBA00022989"/>
    </source>
</evidence>
<sequence>MNTPSPLNKPLLAVLLFAVSIVGLSLGATLPLVALRLLDNGASALQIGVLSAVPAAGMILAATLVDRACQLMSRRRLYLLCFVLCTVSTAAIEFSSHSLWLLAAARLALGVGMGIAIILGEAWVNELCGEKNRGTIVALYATSFTAFQLLGPTLVALLGAQTPWVVLLVSAGHLIALATVAFAMPEEGIHEHVEEPRSFSLAGFLRVAPALCMGVLFFSFFDSVVLSLFPVYASSHGYAVGIAAFMATVILLGDMICQLPLGWLSDRLDRPTLHLACGVAAMLIGLALPWLISQPSLLWPALMLLGAVAGGVYTLALVLIGQRFRGRDLVTANAAAGMLWGVGSLLGPLLSGSLMDLGPQGVPVALALAAGLFVATAAASLRRTALRAA</sequence>
<dbReference type="InterPro" id="IPR020846">
    <property type="entry name" value="MFS_dom"/>
</dbReference>
<evidence type="ECO:0000256" key="1">
    <source>
        <dbReference type="ARBA" id="ARBA00022692"/>
    </source>
</evidence>
<dbReference type="GO" id="GO:0022857">
    <property type="term" value="F:transmembrane transporter activity"/>
    <property type="evidence" value="ECO:0007669"/>
    <property type="project" value="InterPro"/>
</dbReference>